<organism evidence="1 2">
    <name type="scientific">Yokenella regensburgei</name>
    <dbReference type="NCBI Taxonomy" id="158877"/>
    <lineage>
        <taxon>Bacteria</taxon>
        <taxon>Pseudomonadati</taxon>
        <taxon>Pseudomonadota</taxon>
        <taxon>Gammaproteobacteria</taxon>
        <taxon>Enterobacterales</taxon>
        <taxon>Enterobacteriaceae</taxon>
        <taxon>Yokenella</taxon>
    </lineage>
</organism>
<evidence type="ECO:0000313" key="2">
    <source>
        <dbReference type="Proteomes" id="UP000251313"/>
    </source>
</evidence>
<dbReference type="Proteomes" id="UP000251313">
    <property type="component" value="Unassembled WGS sequence"/>
</dbReference>
<dbReference type="AlphaFoldDB" id="A0AB38G163"/>
<accession>A0AB38G163</accession>
<reference evidence="1 2" key="1">
    <citation type="submission" date="2018-06" db="EMBL/GenBank/DDBJ databases">
        <authorList>
            <consortium name="Pathogen Informatics"/>
            <person name="Doyle S."/>
        </authorList>
    </citation>
    <scope>NUCLEOTIDE SEQUENCE [LARGE SCALE GENOMIC DNA]</scope>
    <source>
        <strain evidence="1 2">NCTC11967</strain>
    </source>
</reference>
<evidence type="ECO:0000313" key="1">
    <source>
        <dbReference type="EMBL" id="SQA64787.1"/>
    </source>
</evidence>
<dbReference type="EMBL" id="UAVL01000019">
    <property type="protein sequence ID" value="SQA64787.1"/>
    <property type="molecule type" value="Genomic_DNA"/>
</dbReference>
<comment type="caution">
    <text evidence="1">The sequence shown here is derived from an EMBL/GenBank/DDBJ whole genome shotgun (WGS) entry which is preliminary data.</text>
</comment>
<gene>
    <name evidence="1" type="ORF">NCTC11967_03821</name>
</gene>
<proteinExistence type="predicted"/>
<name>A0AB38G163_9ENTR</name>
<protein>
    <submittedName>
        <fullName evidence="1">Uncharacterized protein</fullName>
    </submittedName>
</protein>
<sequence length="152" mass="16905">MATTPTQTFSVFTLPFNHATDFTELADNCEYFANVLVESTDATEKMALCGRLSACLALLHPTLHDPVPEYLHASLTVDNLPAHLPAFKPEIDQLSVWCQSLTQLLMSGSLSARQASALEDLLHELVRYFAETLKAPRWLNTTTGKVYLDDLH</sequence>
<dbReference type="RefSeq" id="WP_038255920.1">
    <property type="nucleotide sequence ID" value="NZ_DAMADI010000004.1"/>
</dbReference>